<dbReference type="PANTHER" id="PTHR33371">
    <property type="entry name" value="INTERMEMBRANE PHOSPHOLIPID TRANSPORT SYSTEM BINDING PROTEIN MLAD-RELATED"/>
    <property type="match status" value="1"/>
</dbReference>
<keyword evidence="1" id="KW-0812">Transmembrane</keyword>
<dbReference type="Proteomes" id="UP000593594">
    <property type="component" value="Chromosome"/>
</dbReference>
<name>A0A7S8C7H3_9HYPH</name>
<dbReference type="InterPro" id="IPR052336">
    <property type="entry name" value="MlaD_Phospholipid_Transporter"/>
</dbReference>
<gene>
    <name evidence="3" type="primary">mlaD</name>
    <name evidence="3" type="ORF">HW532_19755</name>
</gene>
<dbReference type="KEGG" id="kmn:HW532_19755"/>
<dbReference type="Pfam" id="PF02470">
    <property type="entry name" value="MlaD"/>
    <property type="match status" value="1"/>
</dbReference>
<dbReference type="InterPro" id="IPR003399">
    <property type="entry name" value="Mce/MlaD"/>
</dbReference>
<keyword evidence="1" id="KW-0472">Membrane</keyword>
<reference evidence="3 4" key="1">
    <citation type="submission" date="2020-06" db="EMBL/GenBank/DDBJ databases">
        <title>Genome sequence of 2 isolates from Red Sea Mangroves.</title>
        <authorList>
            <person name="Sefrji F."/>
            <person name="Michoud G."/>
            <person name="Merlino G."/>
            <person name="Daffonchio D."/>
        </authorList>
    </citation>
    <scope>NUCLEOTIDE SEQUENCE [LARGE SCALE GENOMIC DNA]</scope>
    <source>
        <strain evidence="3 4">R1DC25</strain>
    </source>
</reference>
<protein>
    <submittedName>
        <fullName evidence="3">Outer membrane lipid asymmetry maintenance protein MlaD</fullName>
    </submittedName>
</protein>
<evidence type="ECO:0000313" key="3">
    <source>
        <dbReference type="EMBL" id="QPC44736.1"/>
    </source>
</evidence>
<organism evidence="3 4">
    <name type="scientific">Kaustia mangrovi</name>
    <dbReference type="NCBI Taxonomy" id="2593653"/>
    <lineage>
        <taxon>Bacteria</taxon>
        <taxon>Pseudomonadati</taxon>
        <taxon>Pseudomonadota</taxon>
        <taxon>Alphaproteobacteria</taxon>
        <taxon>Hyphomicrobiales</taxon>
        <taxon>Parvibaculaceae</taxon>
        <taxon>Kaustia</taxon>
    </lineage>
</organism>
<dbReference type="RefSeq" id="WP_213162105.1">
    <property type="nucleotide sequence ID" value="NZ_CP058214.1"/>
</dbReference>
<dbReference type="InterPro" id="IPR030970">
    <property type="entry name" value="ABC_MlaD"/>
</dbReference>
<dbReference type="NCBIfam" id="TIGR04430">
    <property type="entry name" value="OM_asym_MlaD"/>
    <property type="match status" value="1"/>
</dbReference>
<dbReference type="PANTHER" id="PTHR33371:SF4">
    <property type="entry name" value="INTERMEMBRANE PHOSPHOLIPID TRANSPORT SYSTEM BINDING PROTEIN MLAD"/>
    <property type="match status" value="1"/>
</dbReference>
<keyword evidence="1" id="KW-1133">Transmembrane helix</keyword>
<proteinExistence type="predicted"/>
<evidence type="ECO:0000256" key="1">
    <source>
        <dbReference type="SAM" id="Phobius"/>
    </source>
</evidence>
<evidence type="ECO:0000259" key="2">
    <source>
        <dbReference type="Pfam" id="PF02470"/>
    </source>
</evidence>
<evidence type="ECO:0000313" key="4">
    <source>
        <dbReference type="Proteomes" id="UP000593594"/>
    </source>
</evidence>
<dbReference type="EMBL" id="CP058214">
    <property type="protein sequence ID" value="QPC44736.1"/>
    <property type="molecule type" value="Genomic_DNA"/>
</dbReference>
<sequence>MKQTVAETLIGAVVIAVAGAFFTFVYTTSGIGSGSDGYRVVAEFQNVEGVSPGTDVRMSGIKVGTVVDQSLDSDTFQALLTLSIDNTIKLPEDSSAKITSEGLLGSKFVALEAGGSQTMLKNGDHIIYTQSAIDIWGLIGQAMFNKGDDDK</sequence>
<feature type="domain" description="Mce/MlaD" evidence="2">
    <location>
        <begin position="36"/>
        <end position="114"/>
    </location>
</feature>
<dbReference type="GO" id="GO:0015914">
    <property type="term" value="P:phospholipid transport"/>
    <property type="evidence" value="ECO:0007669"/>
    <property type="project" value="InterPro"/>
</dbReference>
<keyword evidence="4" id="KW-1185">Reference proteome</keyword>
<dbReference type="AlphaFoldDB" id="A0A7S8C7H3"/>
<feature type="transmembrane region" description="Helical" evidence="1">
    <location>
        <begin position="6"/>
        <end position="26"/>
    </location>
</feature>
<accession>A0A7S8C7H3</accession>